<dbReference type="Proteomes" id="UP001283361">
    <property type="component" value="Unassembled WGS sequence"/>
</dbReference>
<organism evidence="1 2">
    <name type="scientific">Elysia crispata</name>
    <name type="common">lettuce slug</name>
    <dbReference type="NCBI Taxonomy" id="231223"/>
    <lineage>
        <taxon>Eukaryota</taxon>
        <taxon>Metazoa</taxon>
        <taxon>Spiralia</taxon>
        <taxon>Lophotrochozoa</taxon>
        <taxon>Mollusca</taxon>
        <taxon>Gastropoda</taxon>
        <taxon>Heterobranchia</taxon>
        <taxon>Euthyneura</taxon>
        <taxon>Panpulmonata</taxon>
        <taxon>Sacoglossa</taxon>
        <taxon>Placobranchoidea</taxon>
        <taxon>Plakobranchidae</taxon>
        <taxon>Elysia</taxon>
    </lineage>
</organism>
<dbReference type="AlphaFoldDB" id="A0AAE1DNQ1"/>
<dbReference type="EMBL" id="JAWDGP010003078">
    <property type="protein sequence ID" value="KAK3777496.1"/>
    <property type="molecule type" value="Genomic_DNA"/>
</dbReference>
<accession>A0AAE1DNQ1</accession>
<protein>
    <submittedName>
        <fullName evidence="1">Uncharacterized protein</fullName>
    </submittedName>
</protein>
<keyword evidence="2" id="KW-1185">Reference proteome</keyword>
<sequence length="94" mass="10850">MSSTRIQYGNQKYNIICDGTIKFLLSLLPPYPYTDVEWKKRMSRGNYSLNKQTDSGLTTIINNFEQKMFCDDQQGKLSKYSAKVQNCDPLSPKI</sequence>
<proteinExistence type="predicted"/>
<name>A0AAE1DNQ1_9GAST</name>
<evidence type="ECO:0000313" key="2">
    <source>
        <dbReference type="Proteomes" id="UP001283361"/>
    </source>
</evidence>
<gene>
    <name evidence="1" type="ORF">RRG08_062156</name>
</gene>
<evidence type="ECO:0000313" key="1">
    <source>
        <dbReference type="EMBL" id="KAK3777496.1"/>
    </source>
</evidence>
<comment type="caution">
    <text evidence="1">The sequence shown here is derived from an EMBL/GenBank/DDBJ whole genome shotgun (WGS) entry which is preliminary data.</text>
</comment>
<reference evidence="1" key="1">
    <citation type="journal article" date="2023" name="G3 (Bethesda)">
        <title>A reference genome for the long-term kleptoplast-retaining sea slug Elysia crispata morphotype clarki.</title>
        <authorList>
            <person name="Eastman K.E."/>
            <person name="Pendleton A.L."/>
            <person name="Shaikh M.A."/>
            <person name="Suttiyut T."/>
            <person name="Ogas R."/>
            <person name="Tomko P."/>
            <person name="Gavelis G."/>
            <person name="Widhalm J.R."/>
            <person name="Wisecaver J.H."/>
        </authorList>
    </citation>
    <scope>NUCLEOTIDE SEQUENCE</scope>
    <source>
        <strain evidence="1">ECLA1</strain>
    </source>
</reference>